<dbReference type="OrthoDB" id="3169091at2"/>
<dbReference type="AlphaFoldDB" id="A0A0F0GPT1"/>
<sequence length="91" mass="9392">TWDFGLIPASASVGDRVWSDANGNGVQDNGESGVQGVPVELFRNGLNGPESVGTTVTDANGMYLFSGLGAGNYFVRFTPPAGMLVSPQNQG</sequence>
<evidence type="ECO:0000256" key="2">
    <source>
        <dbReference type="ARBA" id="ARBA00022525"/>
    </source>
</evidence>
<dbReference type="Gene3D" id="2.60.40.10">
    <property type="entry name" value="Immunoglobulins"/>
    <property type="match status" value="1"/>
</dbReference>
<dbReference type="Pfam" id="PF17210">
    <property type="entry name" value="SdrD_B"/>
    <property type="match status" value="1"/>
</dbReference>
<keyword evidence="2" id="KW-0964">Secreted</keyword>
<dbReference type="InterPro" id="IPR013783">
    <property type="entry name" value="Ig-like_fold"/>
</dbReference>
<dbReference type="PANTHER" id="PTHR23303">
    <property type="entry name" value="CARBOXYPEPTIDASE REGULATORY REGION-CONTAINING"/>
    <property type="match status" value="1"/>
</dbReference>
<feature type="non-terminal residue" evidence="5">
    <location>
        <position position="91"/>
    </location>
</feature>
<dbReference type="SUPFAM" id="SSF117074">
    <property type="entry name" value="Hypothetical protein PA1324"/>
    <property type="match status" value="1"/>
</dbReference>
<comment type="subcellular location">
    <subcellularLocation>
        <location evidence="1">Secreted</location>
    </subcellularLocation>
</comment>
<organism evidence="5 6">
    <name type="scientific">Lentzea aerocolonigenes</name>
    <name type="common">Lechevalieria aerocolonigenes</name>
    <name type="synonym">Saccharothrix aerocolonigenes</name>
    <dbReference type="NCBI Taxonomy" id="68170"/>
    <lineage>
        <taxon>Bacteria</taxon>
        <taxon>Bacillati</taxon>
        <taxon>Actinomycetota</taxon>
        <taxon>Actinomycetes</taxon>
        <taxon>Pseudonocardiales</taxon>
        <taxon>Pseudonocardiaceae</taxon>
        <taxon>Lentzea</taxon>
    </lineage>
</organism>
<comment type="caution">
    <text evidence="5">The sequence shown here is derived from an EMBL/GenBank/DDBJ whole genome shotgun (WGS) entry which is preliminary data.</text>
</comment>
<feature type="domain" description="SD-repeat containing protein B" evidence="4">
    <location>
        <begin position="11"/>
        <end position="91"/>
    </location>
</feature>
<dbReference type="PANTHER" id="PTHR23303:SF15">
    <property type="entry name" value="COLOSSIN-A"/>
    <property type="match status" value="1"/>
</dbReference>
<dbReference type="RefSeq" id="WP_045315274.1">
    <property type="nucleotide sequence ID" value="NZ_JYJG01000268.1"/>
</dbReference>
<dbReference type="GO" id="GO:0005576">
    <property type="term" value="C:extracellular region"/>
    <property type="evidence" value="ECO:0007669"/>
    <property type="project" value="UniProtKB-SubCell"/>
</dbReference>
<evidence type="ECO:0000313" key="5">
    <source>
        <dbReference type="EMBL" id="KJK43957.1"/>
    </source>
</evidence>
<dbReference type="InterPro" id="IPR051417">
    <property type="entry name" value="SDr/BOS_complex"/>
</dbReference>
<dbReference type="GO" id="GO:0005975">
    <property type="term" value="P:carbohydrate metabolic process"/>
    <property type="evidence" value="ECO:0007669"/>
    <property type="project" value="UniProtKB-ARBA"/>
</dbReference>
<gene>
    <name evidence="5" type="ORF">UK23_31160</name>
</gene>
<dbReference type="Proteomes" id="UP000033393">
    <property type="component" value="Unassembled WGS sequence"/>
</dbReference>
<proteinExistence type="predicted"/>
<dbReference type="InterPro" id="IPR033764">
    <property type="entry name" value="Sdr_B"/>
</dbReference>
<keyword evidence="6" id="KW-1185">Reference proteome</keyword>
<feature type="non-terminal residue" evidence="5">
    <location>
        <position position="1"/>
    </location>
</feature>
<name>A0A0F0GPT1_LENAE</name>
<reference evidence="5 6" key="1">
    <citation type="submission" date="2015-02" db="EMBL/GenBank/DDBJ databases">
        <authorList>
            <person name="Ju K.-S."/>
            <person name="Doroghazi J.R."/>
            <person name="Metcalf W."/>
        </authorList>
    </citation>
    <scope>NUCLEOTIDE SEQUENCE [LARGE SCALE GENOMIC DNA]</scope>
    <source>
        <strain evidence="5 6">NRRL B-16140</strain>
    </source>
</reference>
<dbReference type="EMBL" id="JYJG01000268">
    <property type="protein sequence ID" value="KJK43957.1"/>
    <property type="molecule type" value="Genomic_DNA"/>
</dbReference>
<evidence type="ECO:0000256" key="1">
    <source>
        <dbReference type="ARBA" id="ARBA00004613"/>
    </source>
</evidence>
<keyword evidence="3" id="KW-0732">Signal</keyword>
<evidence type="ECO:0000313" key="6">
    <source>
        <dbReference type="Proteomes" id="UP000033393"/>
    </source>
</evidence>
<accession>A0A0F0GPT1</accession>
<evidence type="ECO:0000259" key="4">
    <source>
        <dbReference type="Pfam" id="PF17210"/>
    </source>
</evidence>
<protein>
    <recommendedName>
        <fullName evidence="4">SD-repeat containing protein B domain-containing protein</fullName>
    </recommendedName>
</protein>
<evidence type="ECO:0000256" key="3">
    <source>
        <dbReference type="ARBA" id="ARBA00022729"/>
    </source>
</evidence>
<dbReference type="PATRIC" id="fig|68170.10.peg.8087"/>